<gene>
    <name evidence="10" type="ORF">ACFOEK_17160</name>
</gene>
<evidence type="ECO:0000313" key="11">
    <source>
        <dbReference type="Proteomes" id="UP001595476"/>
    </source>
</evidence>
<keyword evidence="7" id="KW-0998">Cell outer membrane</keyword>
<evidence type="ECO:0000256" key="7">
    <source>
        <dbReference type="ARBA" id="ARBA00023237"/>
    </source>
</evidence>
<evidence type="ECO:0000256" key="3">
    <source>
        <dbReference type="ARBA" id="ARBA00022448"/>
    </source>
</evidence>
<dbReference type="PANTHER" id="PTHR30026">
    <property type="entry name" value="OUTER MEMBRANE PROTEIN TOLC"/>
    <property type="match status" value="1"/>
</dbReference>
<proteinExistence type="inferred from homology"/>
<evidence type="ECO:0000313" key="10">
    <source>
        <dbReference type="EMBL" id="MFC3152770.1"/>
    </source>
</evidence>
<accession>A0ABV7HJY0</accession>
<dbReference type="Pfam" id="PF02321">
    <property type="entry name" value="OEP"/>
    <property type="match status" value="2"/>
</dbReference>
<evidence type="ECO:0000256" key="1">
    <source>
        <dbReference type="ARBA" id="ARBA00004442"/>
    </source>
</evidence>
<keyword evidence="3" id="KW-0813">Transport</keyword>
<evidence type="ECO:0000256" key="4">
    <source>
        <dbReference type="ARBA" id="ARBA00022452"/>
    </source>
</evidence>
<feature type="signal peptide" evidence="9">
    <location>
        <begin position="1"/>
        <end position="32"/>
    </location>
</feature>
<feature type="chain" id="PRO_5045691232" evidence="9">
    <location>
        <begin position="33"/>
        <end position="471"/>
    </location>
</feature>
<evidence type="ECO:0000256" key="5">
    <source>
        <dbReference type="ARBA" id="ARBA00022692"/>
    </source>
</evidence>
<sequence length="471" mass="52999">MESKTRWSGVARAACTSAVVAVSLMGVTAVKADLSATNEHTFSSPIYQSIATDNMWTLFQRAEKYDAEYLQALSNHKAAFESIEQAYGRMLPSISLDARKTRTHQEIKSSDNQVFGSGSTAYNSKRYGANLTQPLFDWERFSQIDKAKQQLYKADAELALARQELILRVAERYLTVLGAQDNLEFLQKEEAAVRKQAEVAETRMKAKLGREADYLEAKARLASVFADRLEAETTLDDAIEALREISGAGAEKFIPLKEEIALQQPTPAIVGDWLDSSMKGNLRIQLQYRAMEEAREEIERQQAGHYPTLQLVGGWNREDVDGSLFGGGSDVETGEISLQLQVPLFEGGQVSSRKRQATELYHVEIDRLHQEKRAVTRETRLSFQQLNTSISRVESLKQAMDAQEVLVVTKRKGYPRLYTSMDVLDAERDLYSAKRDWARARYDYLLADLRLKAAAGSLQAGDLEQMNQLFN</sequence>
<evidence type="ECO:0000256" key="9">
    <source>
        <dbReference type="SAM" id="SignalP"/>
    </source>
</evidence>
<evidence type="ECO:0000256" key="8">
    <source>
        <dbReference type="SAM" id="Coils"/>
    </source>
</evidence>
<reference evidence="11" key="1">
    <citation type="journal article" date="2019" name="Int. J. Syst. Evol. Microbiol.">
        <title>The Global Catalogue of Microorganisms (GCM) 10K type strain sequencing project: providing services to taxonomists for standard genome sequencing and annotation.</title>
        <authorList>
            <consortium name="The Broad Institute Genomics Platform"/>
            <consortium name="The Broad Institute Genome Sequencing Center for Infectious Disease"/>
            <person name="Wu L."/>
            <person name="Ma J."/>
        </authorList>
    </citation>
    <scope>NUCLEOTIDE SEQUENCE [LARGE SCALE GENOMIC DNA]</scope>
    <source>
        <strain evidence="11">KCTC 52438</strain>
    </source>
</reference>
<keyword evidence="9" id="KW-0732">Signal</keyword>
<keyword evidence="6" id="KW-0472">Membrane</keyword>
<dbReference type="Proteomes" id="UP001595476">
    <property type="component" value="Unassembled WGS sequence"/>
</dbReference>
<protein>
    <submittedName>
        <fullName evidence="10">TolC family outer membrane protein</fullName>
    </submittedName>
</protein>
<dbReference type="NCBIfam" id="TIGR01844">
    <property type="entry name" value="type_I_sec_TolC"/>
    <property type="match status" value="1"/>
</dbReference>
<evidence type="ECO:0000256" key="2">
    <source>
        <dbReference type="ARBA" id="ARBA00007613"/>
    </source>
</evidence>
<dbReference type="PANTHER" id="PTHR30026:SF20">
    <property type="entry name" value="OUTER MEMBRANE PROTEIN TOLC"/>
    <property type="match status" value="1"/>
</dbReference>
<dbReference type="InterPro" id="IPR010130">
    <property type="entry name" value="T1SS_OMP_TolC"/>
</dbReference>
<name>A0ABV7HJY0_9GAMM</name>
<dbReference type="InterPro" id="IPR003423">
    <property type="entry name" value="OMP_efflux"/>
</dbReference>
<keyword evidence="4" id="KW-1134">Transmembrane beta strand</keyword>
<evidence type="ECO:0000256" key="6">
    <source>
        <dbReference type="ARBA" id="ARBA00023136"/>
    </source>
</evidence>
<dbReference type="InterPro" id="IPR051906">
    <property type="entry name" value="TolC-like"/>
</dbReference>
<keyword evidence="11" id="KW-1185">Reference proteome</keyword>
<feature type="coiled-coil region" evidence="8">
    <location>
        <begin position="144"/>
        <end position="203"/>
    </location>
</feature>
<comment type="subcellular location">
    <subcellularLocation>
        <location evidence="1">Cell outer membrane</location>
    </subcellularLocation>
</comment>
<dbReference type="RefSeq" id="WP_386722695.1">
    <property type="nucleotide sequence ID" value="NZ_JBHRSZ010000007.1"/>
</dbReference>
<keyword evidence="5" id="KW-0812">Transmembrane</keyword>
<comment type="caution">
    <text evidence="10">The sequence shown here is derived from an EMBL/GenBank/DDBJ whole genome shotgun (WGS) entry which is preliminary data.</text>
</comment>
<dbReference type="Gene3D" id="1.20.1600.10">
    <property type="entry name" value="Outer membrane efflux proteins (OEP)"/>
    <property type="match status" value="1"/>
</dbReference>
<organism evidence="10 11">
    <name type="scientific">Litoribrevibacter euphylliae</name>
    <dbReference type="NCBI Taxonomy" id="1834034"/>
    <lineage>
        <taxon>Bacteria</taxon>
        <taxon>Pseudomonadati</taxon>
        <taxon>Pseudomonadota</taxon>
        <taxon>Gammaproteobacteria</taxon>
        <taxon>Oceanospirillales</taxon>
        <taxon>Oceanospirillaceae</taxon>
        <taxon>Litoribrevibacter</taxon>
    </lineage>
</organism>
<keyword evidence="8" id="KW-0175">Coiled coil</keyword>
<dbReference type="SUPFAM" id="SSF56954">
    <property type="entry name" value="Outer membrane efflux proteins (OEP)"/>
    <property type="match status" value="1"/>
</dbReference>
<comment type="similarity">
    <text evidence="2">Belongs to the outer membrane factor (OMF) (TC 1.B.17) family.</text>
</comment>
<dbReference type="EMBL" id="JBHRSZ010000007">
    <property type="protein sequence ID" value="MFC3152770.1"/>
    <property type="molecule type" value="Genomic_DNA"/>
</dbReference>